<protein>
    <submittedName>
        <fullName evidence="1">Uncharacterized protein</fullName>
    </submittedName>
</protein>
<proteinExistence type="predicted"/>
<sequence length="60" mass="6636">MRDIITLIGVILSIVLIVIGNKKNNKIFISIGVVLILICLGYMAQDFFKGFIHGFINGDL</sequence>
<dbReference type="GeneID" id="65309700"/>
<evidence type="ECO:0000313" key="2">
    <source>
        <dbReference type="Proteomes" id="UP000198597"/>
    </source>
</evidence>
<keyword evidence="2" id="KW-1185">Reference proteome</keyword>
<dbReference type="Proteomes" id="UP000198597">
    <property type="component" value="Unassembled WGS sequence"/>
</dbReference>
<dbReference type="STRING" id="94869.SAMN04488529_10286"/>
<organism evidence="1 2">
    <name type="scientific">Clostridium gasigenes</name>
    <dbReference type="NCBI Taxonomy" id="94869"/>
    <lineage>
        <taxon>Bacteria</taxon>
        <taxon>Bacillati</taxon>
        <taxon>Bacillota</taxon>
        <taxon>Clostridia</taxon>
        <taxon>Eubacteriales</taxon>
        <taxon>Clostridiaceae</taxon>
        <taxon>Clostridium</taxon>
    </lineage>
</organism>
<accession>A0A1H0PWR8</accession>
<name>A0A1H0PWR8_9CLOT</name>
<dbReference type="RefSeq" id="WP_089966708.1">
    <property type="nucleotide sequence ID" value="NZ_CP071376.1"/>
</dbReference>
<dbReference type="EMBL" id="FNJM01000002">
    <property type="protein sequence ID" value="SDP08928.1"/>
    <property type="molecule type" value="Genomic_DNA"/>
</dbReference>
<gene>
    <name evidence="1" type="ORF">SAMN04488529_10286</name>
</gene>
<evidence type="ECO:0000313" key="1">
    <source>
        <dbReference type="EMBL" id="SDP08928.1"/>
    </source>
</evidence>
<dbReference type="AlphaFoldDB" id="A0A1H0PWR8"/>
<reference evidence="1 2" key="1">
    <citation type="submission" date="2016-10" db="EMBL/GenBank/DDBJ databases">
        <authorList>
            <person name="de Groot N.N."/>
        </authorList>
    </citation>
    <scope>NUCLEOTIDE SEQUENCE [LARGE SCALE GENOMIC DNA]</scope>
    <source>
        <strain evidence="1 2">DSM 12272</strain>
    </source>
</reference>